<dbReference type="Pfam" id="PF04542">
    <property type="entry name" value="Sigma70_r2"/>
    <property type="match status" value="1"/>
</dbReference>
<dbReference type="RefSeq" id="WP_158426325.1">
    <property type="nucleotide sequence ID" value="NZ_JAOQJQ010000009.1"/>
</dbReference>
<evidence type="ECO:0000259" key="6">
    <source>
        <dbReference type="Pfam" id="PF04542"/>
    </source>
</evidence>
<protein>
    <submittedName>
        <fullName evidence="8">Sigma-70 family RNA polymerase sigma factor</fullName>
    </submittedName>
</protein>
<keyword evidence="2" id="KW-0805">Transcription regulation</keyword>
<feature type="domain" description="RNA polymerase sigma-70 region 2" evidence="6">
    <location>
        <begin position="8"/>
        <end position="73"/>
    </location>
</feature>
<dbReference type="InterPro" id="IPR039425">
    <property type="entry name" value="RNA_pol_sigma-70-like"/>
</dbReference>
<proteinExistence type="inferred from homology"/>
<dbReference type="InterPro" id="IPR007627">
    <property type="entry name" value="RNA_pol_sigma70_r2"/>
</dbReference>
<name>A0ABT2TN85_9FIRM</name>
<reference evidence="8 9" key="1">
    <citation type="journal article" date="2021" name="ISME Commun">
        <title>Automated analysis of genomic sequences facilitates high-throughput and comprehensive description of bacteria.</title>
        <authorList>
            <person name="Hitch T.C.A."/>
        </authorList>
    </citation>
    <scope>NUCLEOTIDE SEQUENCE [LARGE SCALE GENOMIC DNA]</scope>
    <source>
        <strain evidence="8 9">Sanger_109</strain>
    </source>
</reference>
<dbReference type="InterPro" id="IPR013324">
    <property type="entry name" value="RNA_pol_sigma_r3/r4-like"/>
</dbReference>
<dbReference type="Pfam" id="PF08281">
    <property type="entry name" value="Sigma70_r4_2"/>
    <property type="match status" value="1"/>
</dbReference>
<dbReference type="PANTHER" id="PTHR43133">
    <property type="entry name" value="RNA POLYMERASE ECF-TYPE SIGMA FACTO"/>
    <property type="match status" value="1"/>
</dbReference>
<keyword evidence="5" id="KW-0804">Transcription</keyword>
<evidence type="ECO:0000256" key="1">
    <source>
        <dbReference type="ARBA" id="ARBA00010641"/>
    </source>
</evidence>
<feature type="domain" description="RNA polymerase sigma factor 70 region 4 type 2" evidence="7">
    <location>
        <begin position="101"/>
        <end position="153"/>
    </location>
</feature>
<keyword evidence="3" id="KW-0731">Sigma factor</keyword>
<evidence type="ECO:0000256" key="5">
    <source>
        <dbReference type="ARBA" id="ARBA00023163"/>
    </source>
</evidence>
<dbReference type="InterPro" id="IPR036388">
    <property type="entry name" value="WH-like_DNA-bd_sf"/>
</dbReference>
<evidence type="ECO:0000256" key="4">
    <source>
        <dbReference type="ARBA" id="ARBA00023125"/>
    </source>
</evidence>
<dbReference type="SUPFAM" id="SSF88659">
    <property type="entry name" value="Sigma3 and sigma4 domains of RNA polymerase sigma factors"/>
    <property type="match status" value="1"/>
</dbReference>
<comment type="similarity">
    <text evidence="1">Belongs to the sigma-70 factor family. ECF subfamily.</text>
</comment>
<dbReference type="SUPFAM" id="SSF88946">
    <property type="entry name" value="Sigma2 domain of RNA polymerase sigma factors"/>
    <property type="match status" value="1"/>
</dbReference>
<gene>
    <name evidence="8" type="ORF">OCV88_15350</name>
</gene>
<organism evidence="8 9">
    <name type="scientific">Brotonthovivens ammoniilytica</name>
    <dbReference type="NCBI Taxonomy" id="2981725"/>
    <lineage>
        <taxon>Bacteria</taxon>
        <taxon>Bacillati</taxon>
        <taxon>Bacillota</taxon>
        <taxon>Clostridia</taxon>
        <taxon>Lachnospirales</taxon>
        <taxon>Lachnospiraceae</taxon>
        <taxon>Brotonthovivens</taxon>
    </lineage>
</organism>
<dbReference type="InterPro" id="IPR013249">
    <property type="entry name" value="RNA_pol_sigma70_r4_t2"/>
</dbReference>
<evidence type="ECO:0000313" key="8">
    <source>
        <dbReference type="EMBL" id="MCU6763684.1"/>
    </source>
</evidence>
<accession>A0ABT2TN85</accession>
<comment type="caution">
    <text evidence="8">The sequence shown here is derived from an EMBL/GenBank/DDBJ whole genome shotgun (WGS) entry which is preliminary data.</text>
</comment>
<evidence type="ECO:0000256" key="3">
    <source>
        <dbReference type="ARBA" id="ARBA00023082"/>
    </source>
</evidence>
<keyword evidence="9" id="KW-1185">Reference proteome</keyword>
<dbReference type="InterPro" id="IPR013325">
    <property type="entry name" value="RNA_pol_sigma_r2"/>
</dbReference>
<dbReference type="EMBL" id="JAOQJQ010000009">
    <property type="protein sequence ID" value="MCU6763684.1"/>
    <property type="molecule type" value="Genomic_DNA"/>
</dbReference>
<dbReference type="Proteomes" id="UP001652442">
    <property type="component" value="Unassembled WGS sequence"/>
</dbReference>
<dbReference type="InterPro" id="IPR014284">
    <property type="entry name" value="RNA_pol_sigma-70_dom"/>
</dbReference>
<evidence type="ECO:0000313" key="9">
    <source>
        <dbReference type="Proteomes" id="UP001652442"/>
    </source>
</evidence>
<dbReference type="Gene3D" id="1.10.1740.10">
    <property type="match status" value="1"/>
</dbReference>
<keyword evidence="4" id="KW-0238">DNA-binding</keyword>
<evidence type="ECO:0000256" key="2">
    <source>
        <dbReference type="ARBA" id="ARBA00023015"/>
    </source>
</evidence>
<sequence>MESFQEIFKTYYKKIYCFLLKLSGNETLAEELAQETLYKAFLHIEQFQGRCSLYTWLCEIGKNEWLLECRRQKHFSKTEQNPENKEGDSPEQEVLKKQLLEIMRQEIRNLPNPYQDVIVLRVYAELTYKEIAGKYRKTESWAKVTFFRGKAMLAERMEGYR</sequence>
<dbReference type="Gene3D" id="1.10.10.10">
    <property type="entry name" value="Winged helix-like DNA-binding domain superfamily/Winged helix DNA-binding domain"/>
    <property type="match status" value="1"/>
</dbReference>
<dbReference type="NCBIfam" id="TIGR02937">
    <property type="entry name" value="sigma70-ECF"/>
    <property type="match status" value="1"/>
</dbReference>
<evidence type="ECO:0000259" key="7">
    <source>
        <dbReference type="Pfam" id="PF08281"/>
    </source>
</evidence>
<dbReference type="PANTHER" id="PTHR43133:SF8">
    <property type="entry name" value="RNA POLYMERASE SIGMA FACTOR HI_1459-RELATED"/>
    <property type="match status" value="1"/>
</dbReference>